<gene>
    <name evidence="3" type="ORF">JOE56_001092</name>
</gene>
<dbReference type="InterPro" id="IPR000551">
    <property type="entry name" value="MerR-type_HTH_dom"/>
</dbReference>
<evidence type="ECO:0000256" key="1">
    <source>
        <dbReference type="ARBA" id="ARBA00023125"/>
    </source>
</evidence>
<dbReference type="PANTHER" id="PTHR30204">
    <property type="entry name" value="REDOX-CYCLING DRUG-SENSING TRANSCRIPTIONAL ACTIVATOR SOXR"/>
    <property type="match status" value="1"/>
</dbReference>
<comment type="caution">
    <text evidence="3">The sequence shown here is derived from an EMBL/GenBank/DDBJ whole genome shotgun (WGS) entry which is preliminary data.</text>
</comment>
<dbReference type="InterPro" id="IPR009061">
    <property type="entry name" value="DNA-bd_dom_put_sf"/>
</dbReference>
<dbReference type="SMART" id="SM00422">
    <property type="entry name" value="HTH_MERR"/>
    <property type="match status" value="1"/>
</dbReference>
<dbReference type="PANTHER" id="PTHR30204:SF98">
    <property type="entry name" value="HTH-TYPE TRANSCRIPTIONAL REGULATOR ADHR"/>
    <property type="match status" value="1"/>
</dbReference>
<sequence>MKLAELATRSGISVATIKYWIRAGILPAGVKRNATTADYTDRHLARLNLIHLLRDDLDTPIDEIRELTHLIDTHAPNTRIMEKSQCLALRLTHPPQNQDSPEHQRVRAISEQLGWPDVPSWAREELVVVLRRLGDKGLNVDNDYLLEHARAFAKVASHNVAYALTAREPDELAIQVIRGVRLSRDLENAISALAHTSRSLSR</sequence>
<dbReference type="EMBL" id="JAFBCP010000001">
    <property type="protein sequence ID" value="MBM7816398.1"/>
    <property type="molecule type" value="Genomic_DNA"/>
</dbReference>
<dbReference type="Gene3D" id="1.10.1660.10">
    <property type="match status" value="1"/>
</dbReference>
<keyword evidence="4" id="KW-1185">Reference proteome</keyword>
<accession>A0ABS2SM78</accession>
<dbReference type="SUPFAM" id="SSF46955">
    <property type="entry name" value="Putative DNA-binding domain"/>
    <property type="match status" value="1"/>
</dbReference>
<proteinExistence type="predicted"/>
<organism evidence="3 4">
    <name type="scientific">Brevibacterium paucivorans</name>
    <dbReference type="NCBI Taxonomy" id="170994"/>
    <lineage>
        <taxon>Bacteria</taxon>
        <taxon>Bacillati</taxon>
        <taxon>Actinomycetota</taxon>
        <taxon>Actinomycetes</taxon>
        <taxon>Micrococcales</taxon>
        <taxon>Brevibacteriaceae</taxon>
        <taxon>Brevibacterium</taxon>
    </lineage>
</organism>
<dbReference type="InterPro" id="IPR047057">
    <property type="entry name" value="MerR_fam"/>
</dbReference>
<name>A0ABS2SM78_9MICO</name>
<dbReference type="Proteomes" id="UP000809290">
    <property type="component" value="Unassembled WGS sequence"/>
</dbReference>
<dbReference type="PROSITE" id="PS50937">
    <property type="entry name" value="HTH_MERR_2"/>
    <property type="match status" value="1"/>
</dbReference>
<evidence type="ECO:0000313" key="4">
    <source>
        <dbReference type="Proteomes" id="UP000809290"/>
    </source>
</evidence>
<dbReference type="RefSeq" id="WP_204515186.1">
    <property type="nucleotide sequence ID" value="NZ_JAFBCP010000001.1"/>
</dbReference>
<keyword evidence="1 3" id="KW-0238">DNA-binding</keyword>
<reference evidence="3 4" key="1">
    <citation type="submission" date="2021-01" db="EMBL/GenBank/DDBJ databases">
        <title>Sequencing the genomes of 1000 actinobacteria strains.</title>
        <authorList>
            <person name="Klenk H.-P."/>
        </authorList>
    </citation>
    <scope>NUCLEOTIDE SEQUENCE [LARGE SCALE GENOMIC DNA]</scope>
    <source>
        <strain evidence="3 4">DSM 13657</strain>
    </source>
</reference>
<protein>
    <submittedName>
        <fullName evidence="3">DNA-binding transcriptional MerR regulator</fullName>
    </submittedName>
</protein>
<dbReference type="GO" id="GO:0003677">
    <property type="term" value="F:DNA binding"/>
    <property type="evidence" value="ECO:0007669"/>
    <property type="project" value="UniProtKB-KW"/>
</dbReference>
<feature type="domain" description="HTH merR-type" evidence="2">
    <location>
        <begin position="1"/>
        <end position="70"/>
    </location>
</feature>
<dbReference type="Pfam" id="PF13411">
    <property type="entry name" value="MerR_1"/>
    <property type="match status" value="1"/>
</dbReference>
<evidence type="ECO:0000313" key="3">
    <source>
        <dbReference type="EMBL" id="MBM7816398.1"/>
    </source>
</evidence>
<evidence type="ECO:0000259" key="2">
    <source>
        <dbReference type="PROSITE" id="PS50937"/>
    </source>
</evidence>